<sequence length="434" mass="50425">MRNCVLERLAYDGMGSWYDRVGAEYNQTLEWLVDEAVKPCKENQPWCEKTRNEFIDWLREGQGIFHITGKPGSGKSTLMKFLCESPKPRKHLNAWAGQKSLVIGRYFIGNGKPPPSAPTAGNEHNRQGLNRGVLHSVLNQAPEFTLAIFPDLHFYDNHKLVIFIDGLDEFKGDDRKLCRDLMKWVSDMPANVKICVSSREEMEFDEQHRLSGTFWLQDVNYTDILRFVRRRLNGHTCYRNWSDHNRLDLETCIVRKAEGVFLWSQLIIGELERDIDGDARLDELKSRVKELPGELPDLFQHITTSILKSRSRYAFALMKMVLVMGTPWPLSSFSFLADYLEDPDFAYLLRLDTEIDGEEEFLARLERTKSRINRRYRGLLEVSHRQVTRKTTVAFAHRSIPEFLIQEPTFTQYQAFPDGWDVLDALSQILLTDL</sequence>
<gene>
    <name evidence="1" type="ORF">BO95DRAFT_374119</name>
</gene>
<keyword evidence="2" id="KW-1185">Reference proteome</keyword>
<accession>A0ACD1FVQ5</accession>
<evidence type="ECO:0000313" key="1">
    <source>
        <dbReference type="EMBL" id="RAH41028.1"/>
    </source>
</evidence>
<feature type="non-terminal residue" evidence="1">
    <location>
        <position position="434"/>
    </location>
</feature>
<proteinExistence type="predicted"/>
<name>A0ACD1FVQ5_9EURO</name>
<evidence type="ECO:0000313" key="2">
    <source>
        <dbReference type="Proteomes" id="UP000249057"/>
    </source>
</evidence>
<organism evidence="1 2">
    <name type="scientific">Aspergillus brunneoviolaceus CBS 621.78</name>
    <dbReference type="NCBI Taxonomy" id="1450534"/>
    <lineage>
        <taxon>Eukaryota</taxon>
        <taxon>Fungi</taxon>
        <taxon>Dikarya</taxon>
        <taxon>Ascomycota</taxon>
        <taxon>Pezizomycotina</taxon>
        <taxon>Eurotiomycetes</taxon>
        <taxon>Eurotiomycetidae</taxon>
        <taxon>Eurotiales</taxon>
        <taxon>Aspergillaceae</taxon>
        <taxon>Aspergillus</taxon>
        <taxon>Aspergillus subgen. Circumdati</taxon>
    </lineage>
</organism>
<reference evidence="1" key="1">
    <citation type="submission" date="2018-02" db="EMBL/GenBank/DDBJ databases">
        <title>The genomes of Aspergillus section Nigri reveals drivers in fungal speciation.</title>
        <authorList>
            <consortium name="DOE Joint Genome Institute"/>
            <person name="Vesth T.C."/>
            <person name="Nybo J."/>
            <person name="Theobald S."/>
            <person name="Brandl J."/>
            <person name="Frisvad J.C."/>
            <person name="Nielsen K.F."/>
            <person name="Lyhne E.K."/>
            <person name="Kogle M.E."/>
            <person name="Kuo A."/>
            <person name="Riley R."/>
            <person name="Clum A."/>
            <person name="Nolan M."/>
            <person name="Lipzen A."/>
            <person name="Salamov A."/>
            <person name="Henrissat B."/>
            <person name="Wiebenga A."/>
            <person name="De vries R.P."/>
            <person name="Grigoriev I.V."/>
            <person name="Mortensen U.H."/>
            <person name="Andersen M.R."/>
            <person name="Baker S.E."/>
        </authorList>
    </citation>
    <scope>NUCLEOTIDE SEQUENCE</scope>
    <source>
        <strain evidence="1">CBS 621.78</strain>
    </source>
</reference>
<dbReference type="EMBL" id="KZ825395">
    <property type="protein sequence ID" value="RAH41028.1"/>
    <property type="molecule type" value="Genomic_DNA"/>
</dbReference>
<dbReference type="Proteomes" id="UP000249057">
    <property type="component" value="Unassembled WGS sequence"/>
</dbReference>
<protein>
    <submittedName>
        <fullName evidence="1">Uncharacterized protein</fullName>
    </submittedName>
</protein>